<evidence type="ECO:0000256" key="1">
    <source>
        <dbReference type="ARBA" id="ARBA00004496"/>
    </source>
</evidence>
<dbReference type="PANTHER" id="PTHR16181:SF29">
    <property type="entry name" value="PROTEIN FAM83A-RELATED"/>
    <property type="match status" value="1"/>
</dbReference>
<evidence type="ECO:0000256" key="4">
    <source>
        <dbReference type="SAM" id="MobiDB-lite"/>
    </source>
</evidence>
<dbReference type="GO" id="GO:0019901">
    <property type="term" value="F:protein kinase binding"/>
    <property type="evidence" value="ECO:0007669"/>
    <property type="project" value="TreeGrafter"/>
</dbReference>
<reference evidence="7" key="2">
    <citation type="submission" date="2019-02" db="EMBL/GenBank/DDBJ databases">
        <title>Opniocepnalus argus Var Kimnra genome.</title>
        <authorList>
            <person name="Zhou C."/>
            <person name="Xiao S."/>
        </authorList>
    </citation>
    <scope>NUCLEOTIDE SEQUENCE [LARGE SCALE GENOMIC DNA]</scope>
</reference>
<protein>
    <submittedName>
        <fullName evidence="6">Protein FAM83B</fullName>
    </submittedName>
</protein>
<feature type="region of interest" description="Disordered" evidence="4">
    <location>
        <begin position="796"/>
        <end position="894"/>
    </location>
</feature>
<dbReference type="EMBL" id="CM015712">
    <property type="protein sequence ID" value="KAF3708310.1"/>
    <property type="molecule type" value="Genomic_DNA"/>
</dbReference>
<feature type="compositionally biased region" description="Polar residues" evidence="4">
    <location>
        <begin position="802"/>
        <end position="817"/>
    </location>
</feature>
<dbReference type="SUPFAM" id="SSF56024">
    <property type="entry name" value="Phospholipase D/nuclease"/>
    <property type="match status" value="1"/>
</dbReference>
<dbReference type="FunFam" id="3.30.870.10:FF:000004">
    <property type="entry name" value="protein FAM83H isoform X2"/>
    <property type="match status" value="1"/>
</dbReference>
<dbReference type="Gene3D" id="3.30.870.10">
    <property type="entry name" value="Endonuclease Chain A"/>
    <property type="match status" value="1"/>
</dbReference>
<dbReference type="InterPro" id="IPR012461">
    <property type="entry name" value="SACK1"/>
</dbReference>
<feature type="compositionally biased region" description="Basic and acidic residues" evidence="4">
    <location>
        <begin position="833"/>
        <end position="845"/>
    </location>
</feature>
<evidence type="ECO:0000313" key="6">
    <source>
        <dbReference type="EMBL" id="KAF3708310.1"/>
    </source>
</evidence>
<evidence type="ECO:0000259" key="5">
    <source>
        <dbReference type="Pfam" id="PF07894"/>
    </source>
</evidence>
<comment type="subcellular location">
    <subcellularLocation>
        <location evidence="1">Cytoplasm</location>
    </subcellularLocation>
</comment>
<feature type="compositionally biased region" description="Polar residues" evidence="4">
    <location>
        <begin position="861"/>
        <end position="870"/>
    </location>
</feature>
<feature type="domain" description="Scaffolding anchor of CK1" evidence="5">
    <location>
        <begin position="82"/>
        <end position="347"/>
    </location>
</feature>
<evidence type="ECO:0000313" key="7">
    <source>
        <dbReference type="Proteomes" id="UP000503349"/>
    </source>
</evidence>
<proteinExistence type="inferred from homology"/>
<reference evidence="6 7" key="1">
    <citation type="submission" date="2019-02" db="EMBL/GenBank/DDBJ databases">
        <title>Opniocepnalus argus genome.</title>
        <authorList>
            <person name="Zhou C."/>
            <person name="Xiao S."/>
        </authorList>
    </citation>
    <scope>NUCLEOTIDE SEQUENCE [LARGE SCALE GENOMIC DNA]</scope>
    <source>
        <strain evidence="6">OARG1902GOOAL</strain>
        <tissue evidence="6">Muscle</tissue>
    </source>
</reference>
<feature type="region of interest" description="Disordered" evidence="4">
    <location>
        <begin position="915"/>
        <end position="940"/>
    </location>
</feature>
<keyword evidence="7" id="KW-1185">Reference proteome</keyword>
<dbReference type="GO" id="GO:0005737">
    <property type="term" value="C:cytoplasm"/>
    <property type="evidence" value="ECO:0007669"/>
    <property type="project" value="UniProtKB-SubCell"/>
</dbReference>
<name>A0A6G1R035_CHAAH</name>
<dbReference type="GO" id="GO:0007165">
    <property type="term" value="P:signal transduction"/>
    <property type="evidence" value="ECO:0007669"/>
    <property type="project" value="TreeGrafter"/>
</dbReference>
<dbReference type="GO" id="GO:0016020">
    <property type="term" value="C:membrane"/>
    <property type="evidence" value="ECO:0007669"/>
    <property type="project" value="TreeGrafter"/>
</dbReference>
<dbReference type="Pfam" id="PF07894">
    <property type="entry name" value="SACK1"/>
    <property type="match status" value="1"/>
</dbReference>
<dbReference type="InterPro" id="IPR050944">
    <property type="entry name" value="FAM83"/>
</dbReference>
<comment type="similarity">
    <text evidence="2">Belongs to the FAM83 family.</text>
</comment>
<dbReference type="PANTHER" id="PTHR16181">
    <property type="entry name" value="PROTEIN FAM83A-RELATED"/>
    <property type="match status" value="1"/>
</dbReference>
<accession>A0A6G1R035</accession>
<dbReference type="AlphaFoldDB" id="A0A6G1R035"/>
<organism evidence="6 7">
    <name type="scientific">Channa argus</name>
    <name type="common">Northern snakehead</name>
    <name type="synonym">Ophicephalus argus</name>
    <dbReference type="NCBI Taxonomy" id="215402"/>
    <lineage>
        <taxon>Eukaryota</taxon>
        <taxon>Metazoa</taxon>
        <taxon>Chordata</taxon>
        <taxon>Craniata</taxon>
        <taxon>Vertebrata</taxon>
        <taxon>Euteleostomi</taxon>
        <taxon>Actinopterygii</taxon>
        <taxon>Neopterygii</taxon>
        <taxon>Teleostei</taxon>
        <taxon>Neoteleostei</taxon>
        <taxon>Acanthomorphata</taxon>
        <taxon>Anabantaria</taxon>
        <taxon>Anabantiformes</taxon>
        <taxon>Channoidei</taxon>
        <taxon>Channidae</taxon>
        <taxon>Channa</taxon>
    </lineage>
</organism>
<evidence type="ECO:0000256" key="2">
    <source>
        <dbReference type="ARBA" id="ARBA00006937"/>
    </source>
</evidence>
<sequence length="972" mass="111228">MEARQEDVSVNKQQKSGHWMFSEQQKKQRMHFVFTNPFEPSKADVATLRDSVVLMITVLLKRTGVMDSPEFSMLSSLRGDFKSEDYIQPHYKESYRLAIDRLVSGGKDSYQEFLKGERLGSFLSEDELLFITKNAEHLAPSNHTEEVNEPNDNQSSSGTYWPLHSDVETPNLDLGWPEVVHDRLQTNIDLLFHPPRQNNPTIKEVIRKHIQEARQVIAIVMDKFTDVDIFKEIVDASIRGVPVYVLLDHFHLRSFLTMAENQDVKVQQLRNMRVRTVKGQNYLCQSGAKFHGTMEQKFLLVDCHTTIYGSFSLTWSFEKINLSMVQVIKGHLVNSYDEEFRTLYAQSIVPAELCPSEGLFQRNGPHGQHILPNFYSGPKLERQNQLRHTLDTVYRKTCERKLGIRDLEERFFEDEPIKLAPMMENGFGIQNHMSQLELPEAMTFLKRHSYAGEKQDGQMQQNIRPRASNWNISRETGNGTNDYPKDNYFQVPQMHRGQNMRQTYNGTDKHLLSVQQNMPPLENTSKSFMRTWRIESYLKNSDTPYGNSCDYLDQFEPMDNSFMHGRMRSSLVLRSTIPEQMEPDRHINTFTGVGPSAEPNAPLHYSSMQWNPTTVNRMTNDEFLIKRQSMQNNNYNNSSYGPGRNAYQSPYASLGRTKDAHKITNPDTMTDKWHKRHSVADPRSNTEYMNEGSGHMYGVIGRINRSTAGIDMQNGYGSSLNEDQRSVSHYDVKSITCTANPGKPNWQEPPSRTVSAAALEVTRKHLTRKPNGMGTQQCVRSTSNKIKSLLNIPEKKEDSIGNMETLSLKSGGSTDTITADDESMSITNSGRSPSEDQRNQPEDHLNSSMPRFRTEEHRHLSQMSLSNSYPQKKPGLLDKSARTSLNAGNARKDRGAENRVYSRFEPFCSFEKKQPLHPAPSFGSTNSQEKSKSLSKGDAAAEHNFTRAARGHHENKLEKFFQRVGNLIHKNK</sequence>
<evidence type="ECO:0000256" key="3">
    <source>
        <dbReference type="ARBA" id="ARBA00022490"/>
    </source>
</evidence>
<dbReference type="Proteomes" id="UP000503349">
    <property type="component" value="Chromosome 1"/>
</dbReference>
<gene>
    <name evidence="6" type="ORF">EXN66_Car001484</name>
</gene>
<keyword evidence="3" id="KW-0963">Cytoplasm</keyword>